<dbReference type="GO" id="GO:0031411">
    <property type="term" value="C:gas vesicle"/>
    <property type="evidence" value="ECO:0007669"/>
    <property type="project" value="UniProtKB-SubCell"/>
</dbReference>
<comment type="caution">
    <text evidence="4">The sequence shown here is derived from an EMBL/GenBank/DDBJ whole genome shotgun (WGS) entry which is preliminary data.</text>
</comment>
<organism evidence="4 5">
    <name type="scientific">Aerophobetes bacterium</name>
    <dbReference type="NCBI Taxonomy" id="2030807"/>
    <lineage>
        <taxon>Bacteria</taxon>
        <taxon>Candidatus Aerophobota</taxon>
    </lineage>
</organism>
<dbReference type="Pfam" id="PF06386">
    <property type="entry name" value="GvpL_GvpF"/>
    <property type="match status" value="1"/>
</dbReference>
<comment type="subcellular location">
    <subcellularLocation>
        <location evidence="2">Gas vesicle</location>
    </subcellularLocation>
</comment>
<name>A0A523RYU0_UNCAE</name>
<protein>
    <submittedName>
        <fullName evidence="4">GvpL/GvpF family gas vesicle protein</fullName>
    </submittedName>
</protein>
<reference evidence="4 5" key="1">
    <citation type="submission" date="2019-03" db="EMBL/GenBank/DDBJ databases">
        <title>Metabolic potential of uncultured bacteria and archaea associated with petroleum seepage in deep-sea sediments.</title>
        <authorList>
            <person name="Dong X."/>
            <person name="Hubert C."/>
        </authorList>
    </citation>
    <scope>NUCLEOTIDE SEQUENCE [LARGE SCALE GENOMIC DNA]</scope>
    <source>
        <strain evidence="4">E44_bin7</strain>
    </source>
</reference>
<feature type="non-terminal residue" evidence="4">
    <location>
        <position position="1"/>
    </location>
</feature>
<sequence length="212" mass="24791">VHNCPIQPYESKDTKVVEGWVITHEETIEAAWKRLGTVLPSGFDTIIKADEEDSEEVVRAWLKEDYQSLKEKLNKVKGKVEYGVQISWDTKIITRELIEKDLELKKLQQEIKSKSKGTAYMYKQKLEKLIRGKLGKEGERCFKEFYEMIKGCTDEVKVGKLRKENEPRQMLMNLACLADKDDRTLGYELEKINDREGFFVRFTGPWPPYSFV</sequence>
<accession>A0A523RYU0</accession>
<dbReference type="AlphaFoldDB" id="A0A523RYU0"/>
<dbReference type="PANTHER" id="PTHR36852:SF1">
    <property type="entry name" value="PROTEIN GVPL 2"/>
    <property type="match status" value="1"/>
</dbReference>
<keyword evidence="1" id="KW-0304">Gas vesicle</keyword>
<dbReference type="EMBL" id="SOKJ01000195">
    <property type="protein sequence ID" value="TET10942.1"/>
    <property type="molecule type" value="Genomic_DNA"/>
</dbReference>
<dbReference type="GO" id="GO:0031412">
    <property type="term" value="P:gas vesicle organization"/>
    <property type="evidence" value="ECO:0007669"/>
    <property type="project" value="InterPro"/>
</dbReference>
<evidence type="ECO:0000313" key="4">
    <source>
        <dbReference type="EMBL" id="TET10942.1"/>
    </source>
</evidence>
<dbReference type="Proteomes" id="UP000316360">
    <property type="component" value="Unassembled WGS sequence"/>
</dbReference>
<proteinExistence type="inferred from homology"/>
<evidence type="ECO:0000256" key="1">
    <source>
        <dbReference type="ARBA" id="ARBA00022987"/>
    </source>
</evidence>
<evidence type="ECO:0000313" key="5">
    <source>
        <dbReference type="Proteomes" id="UP000316360"/>
    </source>
</evidence>
<dbReference type="InterPro" id="IPR009430">
    <property type="entry name" value="GvpL/GvpF"/>
</dbReference>
<gene>
    <name evidence="4" type="ORF">E3J84_03510</name>
</gene>
<evidence type="ECO:0000256" key="3">
    <source>
        <dbReference type="ARBA" id="ARBA00035643"/>
    </source>
</evidence>
<comment type="similarity">
    <text evidence="3">Belongs to the gas vesicle GvpF/GvpL family.</text>
</comment>
<dbReference type="PANTHER" id="PTHR36852">
    <property type="entry name" value="PROTEIN GVPL 2"/>
    <property type="match status" value="1"/>
</dbReference>
<evidence type="ECO:0000256" key="2">
    <source>
        <dbReference type="ARBA" id="ARBA00035108"/>
    </source>
</evidence>